<keyword evidence="7" id="KW-0325">Glycoprotein</keyword>
<evidence type="ECO:0000256" key="7">
    <source>
        <dbReference type="ARBA" id="ARBA00023180"/>
    </source>
</evidence>
<gene>
    <name evidence="9" type="ORF">PHAECO_LOCUS5622</name>
</gene>
<feature type="chain" id="PRO_5040122488" description="acid phosphatase" evidence="8">
    <location>
        <begin position="20"/>
        <end position="365"/>
    </location>
</feature>
<dbReference type="OrthoDB" id="10257284at2759"/>
<reference evidence="9" key="2">
    <citation type="submission" date="2022-10" db="EMBL/GenBank/DDBJ databases">
        <authorList>
            <consortium name="ENA_rothamsted_submissions"/>
            <consortium name="culmorum"/>
            <person name="King R."/>
        </authorList>
    </citation>
    <scope>NUCLEOTIDE SEQUENCE</scope>
</reference>
<dbReference type="InterPro" id="IPR050645">
    <property type="entry name" value="Histidine_acid_phosphatase"/>
</dbReference>
<dbReference type="GO" id="GO:0003993">
    <property type="term" value="F:acid phosphatase activity"/>
    <property type="evidence" value="ECO:0007669"/>
    <property type="project" value="UniProtKB-EC"/>
</dbReference>
<dbReference type="InterPro" id="IPR029033">
    <property type="entry name" value="His_PPase_superfam"/>
</dbReference>
<keyword evidence="10" id="KW-1185">Reference proteome</keyword>
<protein>
    <recommendedName>
        <fullName evidence="3">acid phosphatase</fullName>
        <ecNumber evidence="3">3.1.3.2</ecNumber>
    </recommendedName>
</protein>
<dbReference type="Gene3D" id="3.40.50.1240">
    <property type="entry name" value="Phosphoglycerate mutase-like"/>
    <property type="match status" value="1"/>
</dbReference>
<evidence type="ECO:0000256" key="2">
    <source>
        <dbReference type="ARBA" id="ARBA00005375"/>
    </source>
</evidence>
<dbReference type="Proteomes" id="UP001153737">
    <property type="component" value="Chromosome 17"/>
</dbReference>
<evidence type="ECO:0000313" key="10">
    <source>
        <dbReference type="Proteomes" id="UP001153737"/>
    </source>
</evidence>
<dbReference type="PANTHER" id="PTHR11567">
    <property type="entry name" value="ACID PHOSPHATASE-RELATED"/>
    <property type="match status" value="1"/>
</dbReference>
<name>A0A9P0GSR6_PHACE</name>
<feature type="signal peptide" evidence="8">
    <location>
        <begin position="1"/>
        <end position="19"/>
    </location>
</feature>
<dbReference type="PANTHER" id="PTHR11567:SF211">
    <property type="entry name" value="PROSTATIC ACID PHOSPHATASE"/>
    <property type="match status" value="1"/>
</dbReference>
<evidence type="ECO:0000256" key="3">
    <source>
        <dbReference type="ARBA" id="ARBA00012646"/>
    </source>
</evidence>
<keyword evidence="4 8" id="KW-0732">Signal</keyword>
<dbReference type="Pfam" id="PF00328">
    <property type="entry name" value="His_Phos_2"/>
    <property type="match status" value="1"/>
</dbReference>
<dbReference type="AlphaFoldDB" id="A0A9P0GSR6"/>
<accession>A0A9P0GSR6</accession>
<evidence type="ECO:0000256" key="5">
    <source>
        <dbReference type="ARBA" id="ARBA00022801"/>
    </source>
</evidence>
<evidence type="ECO:0000313" key="9">
    <source>
        <dbReference type="EMBL" id="CAH1154887.1"/>
    </source>
</evidence>
<proteinExistence type="inferred from homology"/>
<sequence>MKITLFVLSIYILVHYIRAQTDTLKLLHVFSRHGARTPELKDTYPKDPYKLDTFLPMGYGQLTDLGLWQTYKIGELLRNRYDSFFENISSPDMIYALSTNYDRTRTTGFRILSGIYSQSPSQKRWPSLIPVDFEEASVDFFLQRPNSYCPAYLRELERVSNSKVVLSYVEERKTLFGYLTNNTGKSMKTLQNVFDLYQTLTAETTMNLTLPKWTRKVYPGEITKVAIKRCELENSTPLLKRLNGGRSLQMVLRNMLRPNKEPKLFLFTGHENNINNILFAMGIQEPHFPNYSATVVFELHSLEIENGTEFAVKVVHINGPDQNFVVKQLKGCDVLCPLNKFQELTKDVVPVNYTRECESTKNLDA</sequence>
<dbReference type="CDD" id="cd07061">
    <property type="entry name" value="HP_HAP_like"/>
    <property type="match status" value="1"/>
</dbReference>
<dbReference type="EC" id="3.1.3.2" evidence="3"/>
<evidence type="ECO:0000256" key="8">
    <source>
        <dbReference type="SAM" id="SignalP"/>
    </source>
</evidence>
<keyword evidence="6" id="KW-1015">Disulfide bond</keyword>
<comment type="catalytic activity">
    <reaction evidence="1">
        <text>a phosphate monoester + H2O = an alcohol + phosphate</text>
        <dbReference type="Rhea" id="RHEA:15017"/>
        <dbReference type="ChEBI" id="CHEBI:15377"/>
        <dbReference type="ChEBI" id="CHEBI:30879"/>
        <dbReference type="ChEBI" id="CHEBI:43474"/>
        <dbReference type="ChEBI" id="CHEBI:67140"/>
        <dbReference type="EC" id="3.1.3.2"/>
    </reaction>
</comment>
<evidence type="ECO:0000256" key="4">
    <source>
        <dbReference type="ARBA" id="ARBA00022729"/>
    </source>
</evidence>
<evidence type="ECO:0000256" key="1">
    <source>
        <dbReference type="ARBA" id="ARBA00000032"/>
    </source>
</evidence>
<keyword evidence="5" id="KW-0378">Hydrolase</keyword>
<dbReference type="EMBL" id="OU896723">
    <property type="protein sequence ID" value="CAH1154887.1"/>
    <property type="molecule type" value="Genomic_DNA"/>
</dbReference>
<dbReference type="InterPro" id="IPR000560">
    <property type="entry name" value="His_Pase_clade-2"/>
</dbReference>
<organism evidence="9 10">
    <name type="scientific">Phaedon cochleariae</name>
    <name type="common">Mustard beetle</name>
    <dbReference type="NCBI Taxonomy" id="80249"/>
    <lineage>
        <taxon>Eukaryota</taxon>
        <taxon>Metazoa</taxon>
        <taxon>Ecdysozoa</taxon>
        <taxon>Arthropoda</taxon>
        <taxon>Hexapoda</taxon>
        <taxon>Insecta</taxon>
        <taxon>Pterygota</taxon>
        <taxon>Neoptera</taxon>
        <taxon>Endopterygota</taxon>
        <taxon>Coleoptera</taxon>
        <taxon>Polyphaga</taxon>
        <taxon>Cucujiformia</taxon>
        <taxon>Chrysomeloidea</taxon>
        <taxon>Chrysomelidae</taxon>
        <taxon>Chrysomelinae</taxon>
        <taxon>Chrysomelini</taxon>
        <taxon>Phaedon</taxon>
    </lineage>
</organism>
<reference evidence="9" key="1">
    <citation type="submission" date="2022-01" db="EMBL/GenBank/DDBJ databases">
        <authorList>
            <person name="King R."/>
        </authorList>
    </citation>
    <scope>NUCLEOTIDE SEQUENCE</scope>
</reference>
<evidence type="ECO:0000256" key="6">
    <source>
        <dbReference type="ARBA" id="ARBA00023157"/>
    </source>
</evidence>
<comment type="similarity">
    <text evidence="2">Belongs to the histidine acid phosphatase family.</text>
</comment>
<dbReference type="SUPFAM" id="SSF53254">
    <property type="entry name" value="Phosphoglycerate mutase-like"/>
    <property type="match status" value="1"/>
</dbReference>